<proteinExistence type="predicted"/>
<dbReference type="InterPro" id="IPR014338">
    <property type="entry name" value="CHP02996_rpt-companion-dom"/>
</dbReference>
<dbReference type="NCBIfam" id="TIGR02996">
    <property type="entry name" value="rpt_mate_G_obs"/>
    <property type="match status" value="1"/>
</dbReference>
<sequence>MPTATSKLSSLLKAASQHDWSRVLDDLLAAWRAAPHTALADRIVTVGQKLSGDIPPPKDWDALAKKPDAKNLTTLLAALLDKGSVKGRPRLETLADWPEDPRIDRWVASQFVDPPFTSTGARPYWTRLAPLARRVRDAQAASSMLKARAGYDKQDDFEEFLAGHVDRIRAGLEAAKDAELHADDVKVLAGFDAALQEAAPPKPRNAADAEALLAQVLAKPEDDEARAVLADVLLEQGHPRGELIALQLEAARRPLTAAERKREQAILKSARKELLGPLDEALKPDCVFTRGFLSHAALKQGNARATQSAIEKTIGHPLWATVEHLEGRGDYDITTDPVMKSLRSLANTDVGLRALAKMPRLESLLVRGAVDAWTEVGKDTSAFPSLRHLDLFLFLGWVSDFLATPLVSRMERLQVRIYVSAEIPSSALEFLSLVPTLKVPDLTFRLVRNDTKDWSCGFRFVREPDGKHAVHLFTTKMNEPYEELVRDDLVAGLEQIARLKRSKLTMAHQLRSDVKADIEQRVKALGGTLET</sequence>
<evidence type="ECO:0000313" key="2">
    <source>
        <dbReference type="Proteomes" id="UP000315369"/>
    </source>
</evidence>
<dbReference type="AlphaFoldDB" id="A0A540X953"/>
<keyword evidence="2" id="KW-1185">Reference proteome</keyword>
<comment type="caution">
    <text evidence="1">The sequence shown here is derived from an EMBL/GenBank/DDBJ whole genome shotgun (WGS) entry which is preliminary data.</text>
</comment>
<evidence type="ECO:0000313" key="1">
    <source>
        <dbReference type="EMBL" id="TQF17770.1"/>
    </source>
</evidence>
<name>A0A540X953_9BACT</name>
<dbReference type="Proteomes" id="UP000315369">
    <property type="component" value="Unassembled WGS sequence"/>
</dbReference>
<dbReference type="RefSeq" id="WP_141640491.1">
    <property type="nucleotide sequence ID" value="NZ_VIFM01000003.1"/>
</dbReference>
<reference evidence="1 2" key="1">
    <citation type="submission" date="2019-06" db="EMBL/GenBank/DDBJ databases">
        <authorList>
            <person name="Livingstone P."/>
            <person name="Whitworth D."/>
        </authorList>
    </citation>
    <scope>NUCLEOTIDE SEQUENCE [LARGE SCALE GENOMIC DNA]</scope>
    <source>
        <strain evidence="1 2">AM401</strain>
    </source>
</reference>
<dbReference type="EMBL" id="VIFM01000003">
    <property type="protein sequence ID" value="TQF17770.1"/>
    <property type="molecule type" value="Genomic_DNA"/>
</dbReference>
<gene>
    <name evidence="1" type="ORF">FJV41_01065</name>
</gene>
<protein>
    <submittedName>
        <fullName evidence="1">TIGR02996 domain-containing protein</fullName>
    </submittedName>
</protein>
<organism evidence="1 2">
    <name type="scientific">Myxococcus llanfairpwllgwyngyllgogerychwyrndrobwllllantysiliogogogochensis</name>
    <dbReference type="NCBI Taxonomy" id="2590453"/>
    <lineage>
        <taxon>Bacteria</taxon>
        <taxon>Pseudomonadati</taxon>
        <taxon>Myxococcota</taxon>
        <taxon>Myxococcia</taxon>
        <taxon>Myxococcales</taxon>
        <taxon>Cystobacterineae</taxon>
        <taxon>Myxococcaceae</taxon>
        <taxon>Myxococcus</taxon>
    </lineage>
</organism>
<dbReference type="OrthoDB" id="5379484at2"/>
<accession>A0A540X953</accession>